<dbReference type="Gene3D" id="3.30.200.20">
    <property type="entry name" value="Phosphorylase Kinase, domain 1"/>
    <property type="match status" value="1"/>
</dbReference>
<evidence type="ECO:0000256" key="3">
    <source>
        <dbReference type="ARBA" id="ARBA00023136"/>
    </source>
</evidence>
<evidence type="ECO:0008006" key="6">
    <source>
        <dbReference type="Google" id="ProtNLM"/>
    </source>
</evidence>
<dbReference type="AlphaFoldDB" id="A0A4S8J0E2"/>
<keyword evidence="3" id="KW-0472">Membrane</keyword>
<dbReference type="GO" id="GO:0016020">
    <property type="term" value="C:membrane"/>
    <property type="evidence" value="ECO:0007669"/>
    <property type="project" value="UniProtKB-SubCell"/>
</dbReference>
<keyword evidence="2" id="KW-0723">Serine/threonine-protein kinase</keyword>
<reference evidence="4 5" key="1">
    <citation type="journal article" date="2019" name="Nat. Plants">
        <title>Genome sequencing of Musa balbisiana reveals subgenome evolution and function divergence in polyploid bananas.</title>
        <authorList>
            <person name="Yao X."/>
        </authorList>
    </citation>
    <scope>NUCLEOTIDE SEQUENCE [LARGE SCALE GENOMIC DNA]</scope>
    <source>
        <strain evidence="5">cv. DH-PKW</strain>
        <tissue evidence="4">Leaves</tissue>
    </source>
</reference>
<proteinExistence type="predicted"/>
<keyword evidence="2" id="KW-0808">Transferase</keyword>
<protein>
    <recommendedName>
        <fullName evidence="6">Serine-threonine/tyrosine-protein kinase catalytic domain-containing protein</fullName>
    </recommendedName>
</protein>
<evidence type="ECO:0000256" key="2">
    <source>
        <dbReference type="ARBA" id="ARBA00022527"/>
    </source>
</evidence>
<comment type="caution">
    <text evidence="4">The sequence shown here is derived from an EMBL/GenBank/DDBJ whole genome shotgun (WGS) entry which is preliminary data.</text>
</comment>
<dbReference type="PANTHER" id="PTHR47985">
    <property type="entry name" value="OS07G0668900 PROTEIN"/>
    <property type="match status" value="1"/>
</dbReference>
<dbReference type="SUPFAM" id="SSF56112">
    <property type="entry name" value="Protein kinase-like (PK-like)"/>
    <property type="match status" value="1"/>
</dbReference>
<comment type="subcellular location">
    <subcellularLocation>
        <location evidence="1">Membrane</location>
    </subcellularLocation>
</comment>
<keyword evidence="2" id="KW-0418">Kinase</keyword>
<organism evidence="4 5">
    <name type="scientific">Musa balbisiana</name>
    <name type="common">Banana</name>
    <dbReference type="NCBI Taxonomy" id="52838"/>
    <lineage>
        <taxon>Eukaryota</taxon>
        <taxon>Viridiplantae</taxon>
        <taxon>Streptophyta</taxon>
        <taxon>Embryophyta</taxon>
        <taxon>Tracheophyta</taxon>
        <taxon>Spermatophyta</taxon>
        <taxon>Magnoliopsida</taxon>
        <taxon>Liliopsida</taxon>
        <taxon>Zingiberales</taxon>
        <taxon>Musaceae</taxon>
        <taxon>Musa</taxon>
    </lineage>
</organism>
<dbReference type="Proteomes" id="UP000317650">
    <property type="component" value="Chromosome 10"/>
</dbReference>
<dbReference type="EMBL" id="PYDT01000008">
    <property type="protein sequence ID" value="THU54695.1"/>
    <property type="molecule type" value="Genomic_DNA"/>
</dbReference>
<dbReference type="GO" id="GO:0004674">
    <property type="term" value="F:protein serine/threonine kinase activity"/>
    <property type="evidence" value="ECO:0007669"/>
    <property type="project" value="UniProtKB-KW"/>
</dbReference>
<accession>A0A4S8J0E2</accession>
<dbReference type="PANTHER" id="PTHR47985:SF23">
    <property type="entry name" value="OS07G0695300 PROTEIN"/>
    <property type="match status" value="1"/>
</dbReference>
<evidence type="ECO:0000313" key="5">
    <source>
        <dbReference type="Proteomes" id="UP000317650"/>
    </source>
</evidence>
<name>A0A4S8J0E2_MUSBA</name>
<gene>
    <name evidence="4" type="ORF">C4D60_Mb10t27860</name>
</gene>
<evidence type="ECO:0000313" key="4">
    <source>
        <dbReference type="EMBL" id="THU54695.1"/>
    </source>
</evidence>
<dbReference type="STRING" id="52838.A0A4S8J0E2"/>
<evidence type="ECO:0000256" key="1">
    <source>
        <dbReference type="ARBA" id="ARBA00004370"/>
    </source>
</evidence>
<keyword evidence="5" id="KW-1185">Reference proteome</keyword>
<sequence>MGSGCFACTGPKVEEKDRIQQAIDTLKCTASWDVKNHSPWTEGETSSSGSRPIAAHVFSYRELAAATKFFRADFLLGEGGFGRVYKGMLESGNQARPMLNDRMKFQQIADPVFQGQYPPRGLYQALAVAAMCVQEQPSMRPLMGDVVTALSYLSSQPNKPENQQRPNTYRLTATSTPRRICQYFTEI</sequence>
<dbReference type="InterPro" id="IPR011009">
    <property type="entry name" value="Kinase-like_dom_sf"/>
</dbReference>